<keyword evidence="1" id="KW-0812">Transmembrane</keyword>
<keyword evidence="3" id="KW-1185">Reference proteome</keyword>
<organism evidence="2 3">
    <name type="scientific">Pseudo-nitzschia multistriata</name>
    <dbReference type="NCBI Taxonomy" id="183589"/>
    <lineage>
        <taxon>Eukaryota</taxon>
        <taxon>Sar</taxon>
        <taxon>Stramenopiles</taxon>
        <taxon>Ochrophyta</taxon>
        <taxon>Bacillariophyta</taxon>
        <taxon>Bacillariophyceae</taxon>
        <taxon>Bacillariophycidae</taxon>
        <taxon>Bacillariales</taxon>
        <taxon>Bacillariaceae</taxon>
        <taxon>Pseudo-nitzschia</taxon>
    </lineage>
</organism>
<evidence type="ECO:0000256" key="1">
    <source>
        <dbReference type="SAM" id="Phobius"/>
    </source>
</evidence>
<gene>
    <name evidence="2" type="ORF">PSNMU_V1.4_AUG-EV-PASAV3_0024960</name>
</gene>
<evidence type="ECO:0000313" key="3">
    <source>
        <dbReference type="Proteomes" id="UP000291116"/>
    </source>
</evidence>
<accession>A0A448Z157</accession>
<feature type="transmembrane region" description="Helical" evidence="1">
    <location>
        <begin position="20"/>
        <end position="39"/>
    </location>
</feature>
<dbReference type="AlphaFoldDB" id="A0A448Z157"/>
<keyword evidence="1" id="KW-0472">Membrane</keyword>
<name>A0A448Z157_9STRA</name>
<keyword evidence="1" id="KW-1133">Transmembrane helix</keyword>
<dbReference type="EMBL" id="CAACVS010000068">
    <property type="protein sequence ID" value="VEU35750.1"/>
    <property type="molecule type" value="Genomic_DNA"/>
</dbReference>
<reference evidence="2 3" key="1">
    <citation type="submission" date="2019-01" db="EMBL/GenBank/DDBJ databases">
        <authorList>
            <person name="Ferrante I. M."/>
        </authorList>
    </citation>
    <scope>NUCLEOTIDE SEQUENCE [LARGE SCALE GENOMIC DNA]</scope>
    <source>
        <strain evidence="2 3">B856</strain>
    </source>
</reference>
<evidence type="ECO:0000313" key="2">
    <source>
        <dbReference type="EMBL" id="VEU35750.1"/>
    </source>
</evidence>
<proteinExistence type="predicted"/>
<dbReference type="Proteomes" id="UP000291116">
    <property type="component" value="Unassembled WGS sequence"/>
</dbReference>
<sequence>MVTIQILNCFENDKIMYSKIATLFVVLAVVSVQGFAPVAQPRVAANTELNAFFFQKPSEEAGAAVAAETKKVSNPFAKFAKPAAEKKAAPAKKAPVKKIVAKKAVAKKAVAKKAPVKKVAAKTNYAGFTPVKAEKKTKLTIFERQCHIN</sequence>
<protein>
    <submittedName>
        <fullName evidence="2">Uncharacterized protein</fullName>
    </submittedName>
</protein>